<feature type="region of interest" description="Disordered" evidence="10">
    <location>
        <begin position="1252"/>
        <end position="1273"/>
    </location>
</feature>
<dbReference type="EnsemblMetazoa" id="ADIR003221-RA">
    <property type="protein sequence ID" value="ADIR003221-PA"/>
    <property type="gene ID" value="ADIR003221"/>
</dbReference>
<evidence type="ECO:0000256" key="4">
    <source>
        <dbReference type="ARBA" id="ARBA00022741"/>
    </source>
</evidence>
<dbReference type="Pfam" id="PF00612">
    <property type="entry name" value="IQ"/>
    <property type="match status" value="3"/>
</dbReference>
<feature type="compositionally biased region" description="Polar residues" evidence="10">
    <location>
        <begin position="2365"/>
        <end position="2375"/>
    </location>
</feature>
<feature type="compositionally biased region" description="Polar residues" evidence="10">
    <location>
        <begin position="345"/>
        <end position="356"/>
    </location>
</feature>
<keyword evidence="5" id="KW-0862">Zinc</keyword>
<feature type="domain" description="Phorbol-ester/DAG-type" evidence="11">
    <location>
        <begin position="1440"/>
        <end position="1493"/>
    </location>
</feature>
<feature type="compositionally biased region" description="Low complexity" evidence="10">
    <location>
        <begin position="1176"/>
        <end position="1211"/>
    </location>
</feature>
<evidence type="ECO:0008006" key="16">
    <source>
        <dbReference type="Google" id="ProtNLM"/>
    </source>
</evidence>
<dbReference type="SUPFAM" id="SSF52540">
    <property type="entry name" value="P-loop containing nucleoside triphosphate hydrolases"/>
    <property type="match status" value="2"/>
</dbReference>
<dbReference type="Proteomes" id="UP000075884">
    <property type="component" value="Unassembled WGS sequence"/>
</dbReference>
<evidence type="ECO:0000313" key="15">
    <source>
        <dbReference type="Proteomes" id="UP000075884"/>
    </source>
</evidence>
<feature type="domain" description="Myosin motor" evidence="13">
    <location>
        <begin position="1"/>
        <end position="679"/>
    </location>
</feature>
<dbReference type="VEuPathDB" id="VectorBase:ADIR003221"/>
<dbReference type="SUPFAM" id="SSF57889">
    <property type="entry name" value="Cysteine-rich domain"/>
    <property type="match status" value="2"/>
</dbReference>
<feature type="region of interest" description="Actin-binding" evidence="9">
    <location>
        <begin position="561"/>
        <end position="583"/>
    </location>
</feature>
<sequence>FYLREIQSDVPWLDSYGLDPQILRDFIPKKIENILTCANYQNCDEKYEFSRLKQSMEMVGFSAEKQRRLFNVLSAVLLLGNVEFFPKKSTYHHDESVQVRNPDVVGLISELLRHVFKYEQKEYKREGIKWTDIEFLDNYGCLQLFESKPSGLLCILDDLCNFPGATNETLLQKFNSVHKDNAFYEKPQRKENAFIIKHYAGKVKYQVAEMREKNLDLMRQDIVSVLKNSSMAFVRELVGADPVAVFRWAILRAFFRGYFAFRSAGIKHRKERADMSYNKLATKTRYRAPNDSIVRKLFCARRPVRDGGMLDRYRNYSVKSAASAKGGPRGERRKNWSKRISNAMSDITSGHSNNSQTGGGGAGNLAYHRQSLGNAAGYGASSPGGNAGGTPRRSWSSFAFNNKNFPDGKLNYECHQQQQDHSSAQYHSKQQQHSPSASSSLSSIYGGGGGKSAAVPNSPTGSAPGGGSGPAGIAGVGKGYGFGSAAARNRFERSGQDVMARASQIVMKNKSFRPRERPKKGLKNLQSVKTLSAGQNLTNQTSAIKTRKQPLTVTAQFQNSLIALMETLNQANPFFIRCIKSNPNKIPNQFDDATVTRQLRYTGMLETVRIRRAGYNVRLTYEEFIQLYRILLPKGLVSSQKDVRDFMSTMDLNKQHYQLGLTKIYMRESQKIRLDISLHTKIIDSIICIQRWFRAILQRKKYCQYRTAACTIQTYWRDYLREKQEKFTRKIRNHAATVIQATWRGYTVRKWYDKLKTGVLVMQARIRGNQARSRFKELLSKKLQRERSKLRSTQSLPVEHRSIGGGGTAEVIQAIEHPRKKPIPAVGRSFETAIDIVNKTRALFADDSMSADFIDDDDDGEEEEEDEEDEGGANMMATASAVAFCEEENDDDDDDAGYVDLGLVDGPPQLYHHHHQANHMLQHPAKTSPGASLLDRNEKYMKSLVISGTAGSSPPAPNVTSSSASSSAYQKAPLQRQEDVIDRPLRMYDIERASNKSTFDDTELAKYRYERGGGIGSSTVKLPARRVDSGPSSSSSSAVTGAGSGSIGMGHPVGTTAIGRPGIQRFRYGDTASSYGGSGGGMIRNQNHSNNSYSSSNVEIVFVNTGLEGGGSLSSSPAARNLNRNSISGSLTQTHAGSSLASSIRRDSLPYSHHLSTTTSARTPGDEINSNYHMLQQQQLQQQQQQQTPLSSSASSITSHSSPQSLPSVSSGHIGNYQNLQFPPTTNYHQQQHHHHHQQSVYNNNATTAAATTTTAGPKMSTSTPYAGGNSSYQRVSSAYPDDFAQNYFNTTTNATPAPKGKAAALLGTAKSEDSATVATGPSRPGVATLAKADSSDMVLAAGNKATASGVGSSRRVKSTNLSEEQLIGSSSAVSYHPGTGLTRRGPVGSSGPGTGGGGTPGAGDTLKRRNSDPTNKIPLLEVNRGNDMYQSSTRINIAGHQFRRMQRINKAERCACCQEIDSFVNEGYRCLDCKVLVHTKCIQNGGIKSLQCAAAKRSKRIRTGGGGGAGGGGFGSKHDKHQPIAAASSSGAAGQKISSTREYTDSTDKIISDAKELQLMQDFITQKICKMESDCEKPSEVDRVFKQALREFKDNLVAQYSVAHRQNSDVLNIKYRDLIANFEQVIETTSGRKNDFPLTMGVNAFRGFMNEFMNSRETEKPKTKRKKDKKRKHDDHTTFNGHTFQLTILNIATACEICQQFLLWPIERGLVCQNCKLTCHKKCYQKSALCNKIANADPNSLLGAGGTGSAVVAGGCGPDGQPLYGGGIPNKLFGVPLTALCGSSSGDGVKIPAQINKLIMMIEMHGLYSEGIYRKSGVSSKIKDLKAKMDRAVTSADGGGGEMDFESYNVHVLTNVLKSFLREMPEPLLTFDRYDDFLRAADLSDGSDRVQTLLSLVKKIPPAHHCLFERLIFHLALVAKLEQYNRMSASSLAIVFAPCVLRTNRYVPAQDSLNDIGRQTKCMETLITQKMLNVKSTLADIDTLDTAAHTATTRLSTLRSSKVFTQEEMANARGGSGVGGSGLASGGLLETETEEMLLEGHIQEIRKEKALLTSTLPSLARASSDDDLLSTDLDGEGGSLDDLSNSKEKDLDVSGSGGGGGGGGGNMISDSGISIRYQAPSDHGGSSNVSLNNDVPMAVSYSLRDQSGAAGGGGAVGGSMEYFHKMASPSSTTSSSPAASAVAVAAPGVGGVKTKSLSHQTLLEREAFLRGGGGTTATTSSVSSPQSPTAATTTSTTASSTPSSSASAPSMMKSQQNGGGGGTMGATNSGAPSSNLPASGPGKRSDINLSHSMITLSTASSHSLGGSTTSSSSSSGVGGSSGSTTGSGSDLQRQKPIIIRSVSGGYPDHGSTSGTTGSINTSGQHPSGSTTTNHRILIQATSASSSSSINSAKDNNGMGKDASAKLVSRRMSAGTNKRGSGGGGPGGSSSGAGGPGPPAAGDDEPIMV</sequence>
<feature type="compositionally biased region" description="Low complexity" evidence="10">
    <location>
        <begin position="2381"/>
        <end position="2393"/>
    </location>
</feature>
<evidence type="ECO:0000256" key="3">
    <source>
        <dbReference type="ARBA" id="ARBA00022723"/>
    </source>
</evidence>
<reference evidence="15" key="1">
    <citation type="submission" date="2013-03" db="EMBL/GenBank/DDBJ databases">
        <title>The Genome Sequence of Anopheles dirus WRAIR2.</title>
        <authorList>
            <consortium name="The Broad Institute Genomics Platform"/>
            <person name="Neafsey D.E."/>
            <person name="Walton C."/>
            <person name="Walker B."/>
            <person name="Young S.K."/>
            <person name="Zeng Q."/>
            <person name="Gargeya S."/>
            <person name="Fitzgerald M."/>
            <person name="Haas B."/>
            <person name="Abouelleil A."/>
            <person name="Allen A.W."/>
            <person name="Alvarado L."/>
            <person name="Arachchi H.M."/>
            <person name="Berlin A.M."/>
            <person name="Chapman S.B."/>
            <person name="Gainer-Dewar J."/>
            <person name="Goldberg J."/>
            <person name="Griggs A."/>
            <person name="Gujja S."/>
            <person name="Hansen M."/>
            <person name="Howarth C."/>
            <person name="Imamovic A."/>
            <person name="Ireland A."/>
            <person name="Larimer J."/>
            <person name="McCowan C."/>
            <person name="Murphy C."/>
            <person name="Pearson M."/>
            <person name="Poon T.W."/>
            <person name="Priest M."/>
            <person name="Roberts A."/>
            <person name="Saif S."/>
            <person name="Shea T."/>
            <person name="Sisk P."/>
            <person name="Sykes S."/>
            <person name="Wortman J."/>
            <person name="Nusbaum C."/>
            <person name="Birren B."/>
        </authorList>
    </citation>
    <scope>NUCLEOTIDE SEQUENCE [LARGE SCALE GENOMIC DNA]</scope>
    <source>
        <strain evidence="15">WRAIR2</strain>
    </source>
</reference>
<reference evidence="14" key="2">
    <citation type="submission" date="2020-05" db="UniProtKB">
        <authorList>
            <consortium name="EnsemblMetazoa"/>
        </authorList>
    </citation>
    <scope>IDENTIFICATION</scope>
    <source>
        <strain evidence="14">WRAIR2</strain>
    </source>
</reference>
<dbReference type="InterPro" id="IPR046349">
    <property type="entry name" value="C1-like_sf"/>
</dbReference>
<dbReference type="GO" id="GO:0005096">
    <property type="term" value="F:GTPase activator activity"/>
    <property type="evidence" value="ECO:0007669"/>
    <property type="project" value="InterPro"/>
</dbReference>
<keyword evidence="2" id="KW-0963">Cytoplasm</keyword>
<dbReference type="Pfam" id="PF00620">
    <property type="entry name" value="RhoGAP"/>
    <property type="match status" value="1"/>
</dbReference>
<evidence type="ECO:0000256" key="1">
    <source>
        <dbReference type="ARBA" id="ARBA00004496"/>
    </source>
</evidence>
<dbReference type="GO" id="GO:0005884">
    <property type="term" value="C:actin filament"/>
    <property type="evidence" value="ECO:0007669"/>
    <property type="project" value="TreeGrafter"/>
</dbReference>
<keyword evidence="3" id="KW-0479">Metal-binding</keyword>
<evidence type="ECO:0000256" key="7">
    <source>
        <dbReference type="ARBA" id="ARBA00023123"/>
    </source>
</evidence>
<dbReference type="PROSITE" id="PS50238">
    <property type="entry name" value="RHOGAP"/>
    <property type="match status" value="1"/>
</dbReference>
<dbReference type="Gene3D" id="1.10.10.820">
    <property type="match status" value="1"/>
</dbReference>
<dbReference type="GO" id="GO:0035556">
    <property type="term" value="P:intracellular signal transduction"/>
    <property type="evidence" value="ECO:0007669"/>
    <property type="project" value="InterPro"/>
</dbReference>
<comment type="similarity">
    <text evidence="9">Belongs to the TRAFAC class myosin-kinesin ATPase superfamily. Myosin family.</text>
</comment>
<dbReference type="SUPFAM" id="SSF48350">
    <property type="entry name" value="GTPase activation domain, GAP"/>
    <property type="match status" value="1"/>
</dbReference>
<keyword evidence="8" id="KW-0505">Motor protein</keyword>
<dbReference type="Gene3D" id="1.20.58.530">
    <property type="match status" value="2"/>
</dbReference>
<dbReference type="PANTHER" id="PTHR46184:SF5">
    <property type="entry name" value="UNCONVENTIONAL MYOSIN-IXA-LIKE"/>
    <property type="match status" value="1"/>
</dbReference>
<feature type="compositionally biased region" description="Gly residues" evidence="10">
    <location>
        <begin position="1389"/>
        <end position="1402"/>
    </location>
</feature>
<evidence type="ECO:0000259" key="13">
    <source>
        <dbReference type="PROSITE" id="PS51456"/>
    </source>
</evidence>
<dbReference type="CDD" id="cd23767">
    <property type="entry name" value="IQCD"/>
    <property type="match status" value="1"/>
</dbReference>
<dbReference type="PROSITE" id="PS00479">
    <property type="entry name" value="ZF_DAG_PE_1"/>
    <property type="match status" value="1"/>
</dbReference>
<feature type="region of interest" description="Disordered" evidence="10">
    <location>
        <begin position="1176"/>
        <end position="1240"/>
    </location>
</feature>
<feature type="compositionally biased region" description="Low complexity" evidence="10">
    <location>
        <begin position="2351"/>
        <end position="2364"/>
    </location>
</feature>
<dbReference type="GO" id="GO:0005737">
    <property type="term" value="C:cytoplasm"/>
    <property type="evidence" value="ECO:0007669"/>
    <property type="project" value="UniProtKB-SubCell"/>
</dbReference>
<feature type="region of interest" description="Disordered" evidence="10">
    <location>
        <begin position="2300"/>
        <end position="2449"/>
    </location>
</feature>
<feature type="region of interest" description="Disordered" evidence="10">
    <location>
        <begin position="2210"/>
        <end position="2288"/>
    </location>
</feature>
<dbReference type="PROSITE" id="PS50096">
    <property type="entry name" value="IQ"/>
    <property type="match status" value="2"/>
</dbReference>
<dbReference type="Gene3D" id="3.40.850.10">
    <property type="entry name" value="Kinesin motor domain"/>
    <property type="match status" value="1"/>
</dbReference>
<dbReference type="CDD" id="cd20818">
    <property type="entry name" value="C1_Myosin-IX"/>
    <property type="match status" value="1"/>
</dbReference>
<feature type="compositionally biased region" description="Basic residues" evidence="10">
    <location>
        <begin position="1663"/>
        <end position="1674"/>
    </location>
</feature>
<feature type="compositionally biased region" description="Low complexity" evidence="10">
    <location>
        <begin position="434"/>
        <end position="444"/>
    </location>
</feature>
<feature type="compositionally biased region" description="Polar residues" evidence="10">
    <location>
        <begin position="1216"/>
        <end position="1228"/>
    </location>
</feature>
<feature type="region of interest" description="Disordered" evidence="10">
    <location>
        <begin position="1656"/>
        <end position="1677"/>
    </location>
</feature>
<feature type="region of interest" description="Disordered" evidence="10">
    <location>
        <begin position="947"/>
        <end position="980"/>
    </location>
</feature>
<evidence type="ECO:0000313" key="14">
    <source>
        <dbReference type="EnsemblMetazoa" id="ADIR003221-PA"/>
    </source>
</evidence>
<feature type="domain" description="Rho-GAP" evidence="12">
    <location>
        <begin position="1776"/>
        <end position="1975"/>
    </location>
</feature>
<dbReference type="Gene3D" id="1.20.5.190">
    <property type="match status" value="2"/>
</dbReference>
<feature type="compositionally biased region" description="Gly residues" evidence="10">
    <location>
        <begin position="2420"/>
        <end position="2435"/>
    </location>
</feature>
<proteinExistence type="inferred from homology"/>
<keyword evidence="6" id="KW-0067">ATP-binding</keyword>
<dbReference type="Gene3D" id="3.30.60.20">
    <property type="match status" value="2"/>
</dbReference>
<comment type="subcellular location">
    <subcellularLocation>
        <location evidence="1">Cytoplasm</location>
    </subcellularLocation>
</comment>
<protein>
    <recommendedName>
        <fullName evidence="16">Myosin motor domain-containing protein</fullName>
    </recommendedName>
</protein>
<dbReference type="SMART" id="SM00324">
    <property type="entry name" value="RhoGAP"/>
    <property type="match status" value="1"/>
</dbReference>
<dbReference type="InterPro" id="IPR046987">
    <property type="entry name" value="Myo9"/>
</dbReference>
<evidence type="ECO:0000256" key="2">
    <source>
        <dbReference type="ARBA" id="ARBA00022490"/>
    </source>
</evidence>
<evidence type="ECO:0000256" key="8">
    <source>
        <dbReference type="ARBA" id="ARBA00023175"/>
    </source>
</evidence>
<feature type="domain" description="Phorbol-ester/DAG-type" evidence="11">
    <location>
        <begin position="1682"/>
        <end position="1731"/>
    </location>
</feature>
<dbReference type="Gene3D" id="1.20.120.720">
    <property type="entry name" value="Myosin VI head, motor domain, U50 subdomain"/>
    <property type="match status" value="1"/>
</dbReference>
<keyword evidence="7 9" id="KW-0518">Myosin</keyword>
<dbReference type="InterPro" id="IPR000048">
    <property type="entry name" value="IQ_motif_EF-hand-BS"/>
</dbReference>
<dbReference type="InterPro" id="IPR036961">
    <property type="entry name" value="Kinesin_motor_dom_sf"/>
</dbReference>
<dbReference type="Pfam" id="PF00130">
    <property type="entry name" value="C1_1"/>
    <property type="match status" value="1"/>
</dbReference>
<evidence type="ECO:0000256" key="9">
    <source>
        <dbReference type="PROSITE-ProRule" id="PRU00782"/>
    </source>
</evidence>
<keyword evidence="4" id="KW-0547">Nucleotide-binding</keyword>
<dbReference type="STRING" id="7168.A0A182N6E9"/>
<evidence type="ECO:0000256" key="6">
    <source>
        <dbReference type="ARBA" id="ARBA00022840"/>
    </source>
</evidence>
<feature type="compositionally biased region" description="Acidic residues" evidence="10">
    <location>
        <begin position="2066"/>
        <end position="2076"/>
    </location>
</feature>
<dbReference type="GO" id="GO:0051015">
    <property type="term" value="F:actin filament binding"/>
    <property type="evidence" value="ECO:0007669"/>
    <property type="project" value="TreeGrafter"/>
</dbReference>
<evidence type="ECO:0000259" key="12">
    <source>
        <dbReference type="PROSITE" id="PS50238"/>
    </source>
</evidence>
<dbReference type="InterPro" id="IPR000198">
    <property type="entry name" value="RhoGAP_dom"/>
</dbReference>
<dbReference type="Pfam" id="PF00063">
    <property type="entry name" value="Myosin_head"/>
    <property type="match status" value="2"/>
</dbReference>
<evidence type="ECO:0000256" key="5">
    <source>
        <dbReference type="ARBA" id="ARBA00022833"/>
    </source>
</evidence>
<dbReference type="Gene3D" id="6.20.240.20">
    <property type="match status" value="1"/>
</dbReference>
<dbReference type="GO" id="GO:0046872">
    <property type="term" value="F:metal ion binding"/>
    <property type="evidence" value="ECO:0007669"/>
    <property type="project" value="UniProtKB-KW"/>
</dbReference>
<dbReference type="PROSITE" id="PS51456">
    <property type="entry name" value="MYOSIN_MOTOR"/>
    <property type="match status" value="1"/>
</dbReference>
<dbReference type="InterPro" id="IPR002219">
    <property type="entry name" value="PKC_DAG/PE"/>
</dbReference>
<comment type="caution">
    <text evidence="9">Lacks conserved residue(s) required for the propagation of feature annotation.</text>
</comment>
<dbReference type="PANTHER" id="PTHR46184">
    <property type="entry name" value="UNCONVENTIONAL MYOSIN-IXB-LIKE PROTEIN"/>
    <property type="match status" value="1"/>
</dbReference>
<keyword evidence="9" id="KW-0009">Actin-binding</keyword>
<feature type="compositionally biased region" description="Low complexity" evidence="10">
    <location>
        <begin position="2217"/>
        <end position="2257"/>
    </location>
</feature>
<feature type="compositionally biased region" description="Gly residues" evidence="10">
    <location>
        <begin position="2096"/>
        <end position="2107"/>
    </location>
</feature>
<dbReference type="InterPro" id="IPR008936">
    <property type="entry name" value="Rho_GTPase_activation_prot"/>
</dbReference>
<name>A0A182N6E9_9DIPT</name>
<feature type="region of interest" description="Disordered" evidence="10">
    <location>
        <begin position="345"/>
        <end position="401"/>
    </location>
</feature>
<keyword evidence="15" id="KW-1185">Reference proteome</keyword>
<dbReference type="SMART" id="SM00109">
    <property type="entry name" value="C1"/>
    <property type="match status" value="2"/>
</dbReference>
<dbReference type="InterPro" id="IPR001609">
    <property type="entry name" value="Myosin_head_motor_dom-like"/>
</dbReference>
<organism evidence="14 15">
    <name type="scientific">Anopheles dirus</name>
    <dbReference type="NCBI Taxonomy" id="7168"/>
    <lineage>
        <taxon>Eukaryota</taxon>
        <taxon>Metazoa</taxon>
        <taxon>Ecdysozoa</taxon>
        <taxon>Arthropoda</taxon>
        <taxon>Hexapoda</taxon>
        <taxon>Insecta</taxon>
        <taxon>Pterygota</taxon>
        <taxon>Neoptera</taxon>
        <taxon>Endopterygota</taxon>
        <taxon>Diptera</taxon>
        <taxon>Nematocera</taxon>
        <taxon>Culicoidea</taxon>
        <taxon>Culicidae</taxon>
        <taxon>Anophelinae</taxon>
        <taxon>Anopheles</taxon>
    </lineage>
</organism>
<feature type="region of interest" description="Disordered" evidence="10">
    <location>
        <begin position="848"/>
        <end position="875"/>
    </location>
</feature>
<feature type="region of interest" description="Disordered" evidence="10">
    <location>
        <begin position="1015"/>
        <end position="1053"/>
    </location>
</feature>
<feature type="compositionally biased region" description="Low complexity" evidence="10">
    <location>
        <begin position="1029"/>
        <end position="1041"/>
    </location>
</feature>
<dbReference type="GO" id="GO:0000146">
    <property type="term" value="F:microfilament motor activity"/>
    <property type="evidence" value="ECO:0007669"/>
    <property type="project" value="InterPro"/>
</dbReference>
<dbReference type="GO" id="GO:0005524">
    <property type="term" value="F:ATP binding"/>
    <property type="evidence" value="ECO:0007669"/>
    <property type="project" value="UniProtKB-KW"/>
</dbReference>
<feature type="region of interest" description="Disordered" evidence="10">
    <location>
        <begin position="415"/>
        <end position="469"/>
    </location>
</feature>
<dbReference type="Gene3D" id="1.10.555.10">
    <property type="entry name" value="Rho GTPase activation protein"/>
    <property type="match status" value="1"/>
</dbReference>
<feature type="compositionally biased region" description="Low complexity" evidence="10">
    <location>
        <begin position="958"/>
        <end position="968"/>
    </location>
</feature>
<feature type="compositionally biased region" description="Acidic residues" evidence="10">
    <location>
        <begin position="853"/>
        <end position="871"/>
    </location>
</feature>
<feature type="compositionally biased region" description="Low complexity" evidence="10">
    <location>
        <begin position="2300"/>
        <end position="2316"/>
    </location>
</feature>
<accession>A0A182N6E9</accession>
<evidence type="ECO:0000259" key="11">
    <source>
        <dbReference type="PROSITE" id="PS50081"/>
    </source>
</evidence>
<feature type="region of interest" description="Disordered" evidence="10">
    <location>
        <begin position="1372"/>
        <end position="1420"/>
    </location>
</feature>
<feature type="region of interest" description="Disordered" evidence="10">
    <location>
        <begin position="2064"/>
        <end position="2113"/>
    </location>
</feature>
<dbReference type="FunFam" id="3.40.850.10:FF:000008">
    <property type="entry name" value="Putative unconventional myosin-IXa"/>
    <property type="match status" value="1"/>
</dbReference>
<dbReference type="SMART" id="SM00242">
    <property type="entry name" value="MYSc"/>
    <property type="match status" value="1"/>
</dbReference>
<feature type="compositionally biased region" description="Polar residues" evidence="10">
    <location>
        <begin position="1260"/>
        <end position="1273"/>
    </location>
</feature>
<dbReference type="SMART" id="SM00015">
    <property type="entry name" value="IQ"/>
    <property type="match status" value="3"/>
</dbReference>
<dbReference type="InterPro" id="IPR027417">
    <property type="entry name" value="P-loop_NTPase"/>
</dbReference>
<dbReference type="GO" id="GO:0016459">
    <property type="term" value="C:myosin complex"/>
    <property type="evidence" value="ECO:0007669"/>
    <property type="project" value="UniProtKB-KW"/>
</dbReference>
<dbReference type="PROSITE" id="PS50081">
    <property type="entry name" value="ZF_DAG_PE_2"/>
    <property type="match status" value="2"/>
</dbReference>
<evidence type="ECO:0000256" key="10">
    <source>
        <dbReference type="SAM" id="MobiDB-lite"/>
    </source>
</evidence>
<feature type="compositionally biased region" description="Polar residues" evidence="10">
    <location>
        <begin position="415"/>
        <end position="433"/>
    </location>
</feature>
<dbReference type="CDD" id="cd00029">
    <property type="entry name" value="C1"/>
    <property type="match status" value="1"/>
</dbReference>